<feature type="transmembrane region" description="Helical" evidence="1">
    <location>
        <begin position="76"/>
        <end position="94"/>
    </location>
</feature>
<dbReference type="Proteomes" id="UP000320160">
    <property type="component" value="Unassembled WGS sequence"/>
</dbReference>
<evidence type="ECO:0000313" key="2">
    <source>
        <dbReference type="EMBL" id="TSB01435.1"/>
    </source>
</evidence>
<organism evidence="2 3">
    <name type="scientific">Sphingorhabdus contaminans</name>
    <dbReference type="NCBI Taxonomy" id="1343899"/>
    <lineage>
        <taxon>Bacteria</taxon>
        <taxon>Pseudomonadati</taxon>
        <taxon>Pseudomonadota</taxon>
        <taxon>Alphaproteobacteria</taxon>
        <taxon>Sphingomonadales</taxon>
        <taxon>Sphingomonadaceae</taxon>
        <taxon>Sphingorhabdus</taxon>
    </lineage>
</organism>
<evidence type="ECO:0008006" key="4">
    <source>
        <dbReference type="Google" id="ProtNLM"/>
    </source>
</evidence>
<feature type="transmembrane region" description="Helical" evidence="1">
    <location>
        <begin position="12"/>
        <end position="31"/>
    </location>
</feature>
<dbReference type="RefSeq" id="WP_143776655.1">
    <property type="nucleotide sequence ID" value="NZ_VKKU01000002.1"/>
</dbReference>
<reference evidence="2 3" key="1">
    <citation type="submission" date="2019-07" db="EMBL/GenBank/DDBJ databases">
        <authorList>
            <person name="Park M."/>
        </authorList>
    </citation>
    <scope>NUCLEOTIDE SEQUENCE [LARGE SCALE GENOMIC DNA]</scope>
    <source>
        <strain evidence="2 3">KCTC32445</strain>
    </source>
</reference>
<comment type="caution">
    <text evidence="2">The sequence shown here is derived from an EMBL/GenBank/DDBJ whole genome shotgun (WGS) entry which is preliminary data.</text>
</comment>
<dbReference type="EMBL" id="VKKU01000002">
    <property type="protein sequence ID" value="TSB01435.1"/>
    <property type="molecule type" value="Genomic_DNA"/>
</dbReference>
<keyword evidence="1" id="KW-1133">Transmembrane helix</keyword>
<dbReference type="AlphaFoldDB" id="A0A553W9R5"/>
<dbReference type="OrthoDB" id="1495424at2"/>
<sequence length="114" mass="12085">MDTFKVADEVSPAAKLTYGSLFGAFLMLARAGGAGCKLSVNVLIGVASIALVVALLPEYWSRGFGIGLTGVRFDPLPTAIYLIGGVASGVVFSLTEKKCQSREQDRAMRLSRKD</sequence>
<evidence type="ECO:0000256" key="1">
    <source>
        <dbReference type="SAM" id="Phobius"/>
    </source>
</evidence>
<feature type="transmembrane region" description="Helical" evidence="1">
    <location>
        <begin position="38"/>
        <end position="56"/>
    </location>
</feature>
<evidence type="ECO:0000313" key="3">
    <source>
        <dbReference type="Proteomes" id="UP000320160"/>
    </source>
</evidence>
<name>A0A553W9R5_9SPHN</name>
<keyword evidence="1" id="KW-0472">Membrane</keyword>
<proteinExistence type="predicted"/>
<keyword evidence="3" id="KW-1185">Reference proteome</keyword>
<keyword evidence="1" id="KW-0812">Transmembrane</keyword>
<accession>A0A553W9R5</accession>
<protein>
    <recommendedName>
        <fullName evidence="4">Holin</fullName>
    </recommendedName>
</protein>
<gene>
    <name evidence="2" type="ORF">FOM92_09560</name>
</gene>